<keyword evidence="7" id="KW-1185">Reference proteome</keyword>
<dbReference type="GO" id="GO:0005524">
    <property type="term" value="F:ATP binding"/>
    <property type="evidence" value="ECO:0007669"/>
    <property type="project" value="UniProtKB-KW"/>
</dbReference>
<dbReference type="SUPFAM" id="SSF52540">
    <property type="entry name" value="P-loop containing nucleoside triphosphate hydrolases"/>
    <property type="match status" value="2"/>
</dbReference>
<evidence type="ECO:0000259" key="5">
    <source>
        <dbReference type="PROSITE" id="PS50893"/>
    </source>
</evidence>
<dbReference type="CDD" id="cd03257">
    <property type="entry name" value="ABC_NikE_OppD_transporters"/>
    <property type="match status" value="2"/>
</dbReference>
<dbReference type="Pfam" id="PF00005">
    <property type="entry name" value="ABC_tran"/>
    <property type="match status" value="2"/>
</dbReference>
<dbReference type="EMBL" id="VHIR01000008">
    <property type="protein sequence ID" value="TQE43482.1"/>
    <property type="molecule type" value="Genomic_DNA"/>
</dbReference>
<dbReference type="PROSITE" id="PS50893">
    <property type="entry name" value="ABC_TRANSPORTER_2"/>
    <property type="match status" value="2"/>
</dbReference>
<dbReference type="InterPro" id="IPR017871">
    <property type="entry name" value="ABC_transporter-like_CS"/>
</dbReference>
<evidence type="ECO:0000256" key="3">
    <source>
        <dbReference type="ARBA" id="ARBA00022741"/>
    </source>
</evidence>
<feature type="domain" description="ABC transporter" evidence="5">
    <location>
        <begin position="209"/>
        <end position="421"/>
    </location>
</feature>
<evidence type="ECO:0000313" key="6">
    <source>
        <dbReference type="EMBL" id="TQE43482.1"/>
    </source>
</evidence>
<dbReference type="PANTHER" id="PTHR43776">
    <property type="entry name" value="TRANSPORT ATP-BINDING PROTEIN"/>
    <property type="match status" value="1"/>
</dbReference>
<reference evidence="6 7" key="1">
    <citation type="submission" date="2019-06" db="EMBL/GenBank/DDBJ databases">
        <title>Draft genome of C. phoceense Strain 272.</title>
        <authorList>
            <person name="Pacheco L.G.C."/>
            <person name="Barberis C.M."/>
            <person name="Almuzara M.N."/>
            <person name="Traglia G.M."/>
            <person name="Santos C.S."/>
            <person name="Rocha D.J.P.G."/>
            <person name="Aguiar E.R.G.R."/>
            <person name="Vay C.A."/>
        </authorList>
    </citation>
    <scope>NUCLEOTIDE SEQUENCE [LARGE SCALE GENOMIC DNA]</scope>
    <source>
        <strain evidence="6 7">272</strain>
    </source>
</reference>
<dbReference type="InterPro" id="IPR003593">
    <property type="entry name" value="AAA+_ATPase"/>
</dbReference>
<gene>
    <name evidence="6" type="ORF">EJK80_06855</name>
</gene>
<accession>A0A540R710</accession>
<dbReference type="PANTHER" id="PTHR43776:SF7">
    <property type="entry name" value="D,D-DIPEPTIDE TRANSPORT ATP-BINDING PROTEIN DDPF-RELATED"/>
    <property type="match status" value="1"/>
</dbReference>
<dbReference type="AlphaFoldDB" id="A0A540R710"/>
<dbReference type="STRING" id="1686286.GCA_900092335_02475"/>
<keyword evidence="3" id="KW-0547">Nucleotide-binding</keyword>
<proteinExistence type="inferred from homology"/>
<comment type="similarity">
    <text evidence="1">Belongs to the ABC transporter superfamily.</text>
</comment>
<dbReference type="InterPro" id="IPR003439">
    <property type="entry name" value="ABC_transporter-like_ATP-bd"/>
</dbReference>
<dbReference type="RefSeq" id="WP_141628912.1">
    <property type="nucleotide sequence ID" value="NZ_VHIR01000008.1"/>
</dbReference>
<dbReference type="Gene3D" id="3.40.50.300">
    <property type="entry name" value="P-loop containing nucleotide triphosphate hydrolases"/>
    <property type="match status" value="2"/>
</dbReference>
<organism evidence="6 7">
    <name type="scientific">Corynebacterium phoceense</name>
    <dbReference type="NCBI Taxonomy" id="1686286"/>
    <lineage>
        <taxon>Bacteria</taxon>
        <taxon>Bacillati</taxon>
        <taxon>Actinomycetota</taxon>
        <taxon>Actinomycetes</taxon>
        <taxon>Mycobacteriales</taxon>
        <taxon>Corynebacteriaceae</taxon>
        <taxon>Corynebacterium</taxon>
    </lineage>
</organism>
<protein>
    <submittedName>
        <fullName evidence="6">ABC transporter ATP-binding protein</fullName>
    </submittedName>
</protein>
<dbReference type="InterPro" id="IPR050319">
    <property type="entry name" value="ABC_transp_ATP-bind"/>
</dbReference>
<dbReference type="Proteomes" id="UP000318080">
    <property type="component" value="Unassembled WGS sequence"/>
</dbReference>
<dbReference type="GO" id="GO:0055085">
    <property type="term" value="P:transmembrane transport"/>
    <property type="evidence" value="ECO:0007669"/>
    <property type="project" value="UniProtKB-ARBA"/>
</dbReference>
<sequence>MNVLEVRNLTIPGILHGLTFEVGRGERVGLIGESGSGKSQTALSIMGLVAHSGDVELDGKAAMVFQEPLSALDPLMKISRQLHYAGATPESLKDVDLDPAVAKRYPHELSGGQRQRVLIAMALAQNPDLLICDEPTTALDATTQAGVLALIERLADERGFALLFISHDLRVIDRMTTRRLLLKAGHFESLESEYGRSLVPQPITPSPARTGEPIIEVHAAAPYGLEHVDLTVARGERLAVVGGSGSGKTTLLKMLTGLLKPASGTIEVHGKIQMVFQDPRGSLNPRLRVGRSIKEAGPDVAQALVDVGLQPSDAKKYPHEFSGGQRQRISIARALVGRPDILLADEAVSALDVTVRRQILELLDRLVDEYGLTLVFVTHDLGVVTEMCSSVAVVHEGRIVEHGPVDEIWEHPQHPYTQRLLAAAKLP</sequence>
<feature type="domain" description="ABC transporter" evidence="5">
    <location>
        <begin position="4"/>
        <end position="209"/>
    </location>
</feature>
<evidence type="ECO:0000313" key="7">
    <source>
        <dbReference type="Proteomes" id="UP000318080"/>
    </source>
</evidence>
<comment type="caution">
    <text evidence="6">The sequence shown here is derived from an EMBL/GenBank/DDBJ whole genome shotgun (WGS) entry which is preliminary data.</text>
</comment>
<dbReference type="PROSITE" id="PS00211">
    <property type="entry name" value="ABC_TRANSPORTER_1"/>
    <property type="match status" value="2"/>
</dbReference>
<evidence type="ECO:0000256" key="2">
    <source>
        <dbReference type="ARBA" id="ARBA00022448"/>
    </source>
</evidence>
<name>A0A540R710_9CORY</name>
<keyword evidence="2" id="KW-0813">Transport</keyword>
<keyword evidence="4 6" id="KW-0067">ATP-binding</keyword>
<evidence type="ECO:0000256" key="4">
    <source>
        <dbReference type="ARBA" id="ARBA00022840"/>
    </source>
</evidence>
<evidence type="ECO:0000256" key="1">
    <source>
        <dbReference type="ARBA" id="ARBA00005417"/>
    </source>
</evidence>
<dbReference type="InterPro" id="IPR027417">
    <property type="entry name" value="P-loop_NTPase"/>
</dbReference>
<dbReference type="SMART" id="SM00382">
    <property type="entry name" value="AAA"/>
    <property type="match status" value="2"/>
</dbReference>
<dbReference type="GO" id="GO:0016887">
    <property type="term" value="F:ATP hydrolysis activity"/>
    <property type="evidence" value="ECO:0007669"/>
    <property type="project" value="InterPro"/>
</dbReference>